<dbReference type="SUPFAM" id="SSF55144">
    <property type="entry name" value="LigT-like"/>
    <property type="match status" value="1"/>
</dbReference>
<evidence type="ECO:0000256" key="1">
    <source>
        <dbReference type="SAM" id="MobiDB-lite"/>
    </source>
</evidence>
<evidence type="ECO:0000313" key="3">
    <source>
        <dbReference type="Proteomes" id="UP000318453"/>
    </source>
</evidence>
<sequence>MDEAYQKYVEEVGRLSQPAQYPTQLKNIQESPKFQRDEQGKVEARSFPGYSVTTPPCEEDSNNEGFYYHLHQTQQRLLSQLPQDFLLPVPPSSFHVTLADLIWGDQFKTAVEKNPKFESQLKQQIAISFKQYQQENPVYKPLQWQLLGLIIRPRAIVVGLLPKDEYSYQQIIQLRRAIYQNRDLLSLGLEQHYHFLAHVTLGYFGKVPEQSERDDICTTLTAINDQWLEIDPKLLTIYQAELRKFPDMTAFIREPDFPVVSFSNNQ</sequence>
<dbReference type="Gene3D" id="3.90.1140.10">
    <property type="entry name" value="Cyclic phosphodiesterase"/>
    <property type="match status" value="1"/>
</dbReference>
<dbReference type="AlphaFoldDB" id="A0A5B8NIJ7"/>
<keyword evidence="3" id="KW-1185">Reference proteome</keyword>
<accession>A0A5B8NIJ7</accession>
<reference evidence="2" key="1">
    <citation type="submission" date="2019-08" db="EMBL/GenBank/DDBJ databases">
        <title>Carotenoids and Carotenoid Binding Proteins in the Halophilic Cyanobacterium Euhalothece sp. ZM00.</title>
        <authorList>
            <person name="Cho S.M."/>
            <person name="Song J.Y."/>
            <person name="Park Y.-I."/>
        </authorList>
    </citation>
    <scope>NUCLEOTIDE SEQUENCE [LARGE SCALE GENOMIC DNA]</scope>
    <source>
        <strain evidence="2">Z-M001</strain>
    </source>
</reference>
<dbReference type="Proteomes" id="UP000318453">
    <property type="component" value="Chromosome"/>
</dbReference>
<proteinExistence type="predicted"/>
<name>A0A5B8NIJ7_9CHRO</name>
<protein>
    <submittedName>
        <fullName evidence="2">DUF1868 domain-containing protein</fullName>
    </submittedName>
</protein>
<organism evidence="2 3">
    <name type="scientific">Euhalothece natronophila Z-M001</name>
    <dbReference type="NCBI Taxonomy" id="522448"/>
    <lineage>
        <taxon>Bacteria</taxon>
        <taxon>Bacillati</taxon>
        <taxon>Cyanobacteriota</taxon>
        <taxon>Cyanophyceae</taxon>
        <taxon>Oscillatoriophycideae</taxon>
        <taxon>Chroococcales</taxon>
        <taxon>Halothecacae</taxon>
        <taxon>Halothece cluster</taxon>
        <taxon>Euhalothece</taxon>
    </lineage>
</organism>
<dbReference type="KEGG" id="enn:FRE64_03410"/>
<evidence type="ECO:0000313" key="2">
    <source>
        <dbReference type="EMBL" id="QDZ39063.1"/>
    </source>
</evidence>
<feature type="region of interest" description="Disordered" evidence="1">
    <location>
        <begin position="20"/>
        <end position="41"/>
    </location>
</feature>
<dbReference type="RefSeq" id="WP_146294672.1">
    <property type="nucleotide sequence ID" value="NZ_CP042326.1"/>
</dbReference>
<dbReference type="EMBL" id="CP042326">
    <property type="protein sequence ID" value="QDZ39063.1"/>
    <property type="molecule type" value="Genomic_DNA"/>
</dbReference>
<feature type="compositionally biased region" description="Polar residues" evidence="1">
    <location>
        <begin position="20"/>
        <end position="32"/>
    </location>
</feature>
<gene>
    <name evidence="2" type="ORF">FRE64_03410</name>
</gene>
<dbReference type="OrthoDB" id="457015at2"/>
<dbReference type="InterPro" id="IPR009097">
    <property type="entry name" value="Cyclic_Pdiesterase"/>
</dbReference>